<feature type="transmembrane region" description="Helical" evidence="1">
    <location>
        <begin position="85"/>
        <end position="109"/>
    </location>
</feature>
<dbReference type="OrthoDB" id="7205479at2"/>
<organism evidence="2 3">
    <name type="scientific">Vagococcus silagei</name>
    <dbReference type="NCBI Taxonomy" id="2508885"/>
    <lineage>
        <taxon>Bacteria</taxon>
        <taxon>Bacillati</taxon>
        <taxon>Bacillota</taxon>
        <taxon>Bacilli</taxon>
        <taxon>Lactobacillales</taxon>
        <taxon>Enterococcaceae</taxon>
        <taxon>Vagococcus</taxon>
    </lineage>
</organism>
<sequence>MSALQRIVVNTLAFVSLSVMFPSKIYVSSIMIAVLASFVLALLNFLVRPILFVLSLPITIITLGLFSFVLNAVMLLMTSAIVGHYYFAFSSFGAALLISLIMSVINAIVSEHNASKYV</sequence>
<evidence type="ECO:0000313" key="2">
    <source>
        <dbReference type="EMBL" id="THB62057.1"/>
    </source>
</evidence>
<gene>
    <name evidence="2" type="ORF">ESZ54_02290</name>
</gene>
<dbReference type="InterPro" id="IPR007165">
    <property type="entry name" value="Phage_holin_4_2"/>
</dbReference>
<dbReference type="Proteomes" id="UP000310506">
    <property type="component" value="Unassembled WGS sequence"/>
</dbReference>
<comment type="caution">
    <text evidence="2">The sequence shown here is derived from an EMBL/GenBank/DDBJ whole genome shotgun (WGS) entry which is preliminary data.</text>
</comment>
<reference evidence="2 3" key="1">
    <citation type="submission" date="2019-01" db="EMBL/GenBank/DDBJ databases">
        <title>Vagococcus silagei sp. nov. isolated from brewer's grain.</title>
        <authorList>
            <person name="Guu J.-R."/>
        </authorList>
    </citation>
    <scope>NUCLEOTIDE SEQUENCE [LARGE SCALE GENOMIC DNA]</scope>
    <source>
        <strain evidence="2 3">2B-2</strain>
    </source>
</reference>
<keyword evidence="1" id="KW-0812">Transmembrane</keyword>
<name>A0A4S3B6N4_9ENTE</name>
<keyword evidence="1" id="KW-1133">Transmembrane helix</keyword>
<accession>A0A4S3B6N4</accession>
<dbReference type="EMBL" id="SDGV01000004">
    <property type="protein sequence ID" value="THB62057.1"/>
    <property type="molecule type" value="Genomic_DNA"/>
</dbReference>
<evidence type="ECO:0000256" key="1">
    <source>
        <dbReference type="SAM" id="Phobius"/>
    </source>
</evidence>
<dbReference type="PANTHER" id="PTHR37309">
    <property type="entry name" value="SLR0284 PROTEIN"/>
    <property type="match status" value="1"/>
</dbReference>
<evidence type="ECO:0000313" key="3">
    <source>
        <dbReference type="Proteomes" id="UP000310506"/>
    </source>
</evidence>
<feature type="transmembrane region" description="Helical" evidence="1">
    <location>
        <begin position="25"/>
        <end position="43"/>
    </location>
</feature>
<dbReference type="AlphaFoldDB" id="A0A4S3B6N4"/>
<dbReference type="PANTHER" id="PTHR37309:SF1">
    <property type="entry name" value="SLR0284 PROTEIN"/>
    <property type="match status" value="1"/>
</dbReference>
<keyword evidence="1" id="KW-0472">Membrane</keyword>
<proteinExistence type="predicted"/>
<feature type="transmembrane region" description="Helical" evidence="1">
    <location>
        <begin position="50"/>
        <end position="73"/>
    </location>
</feature>
<keyword evidence="3" id="KW-1185">Reference proteome</keyword>
<protein>
    <submittedName>
        <fullName evidence="2">Phage holin family protein</fullName>
    </submittedName>
</protein>
<dbReference type="RefSeq" id="WP_136136056.1">
    <property type="nucleotide sequence ID" value="NZ_SDGV01000004.1"/>
</dbReference>
<dbReference type="Pfam" id="PF04020">
    <property type="entry name" value="Phage_holin_4_2"/>
    <property type="match status" value="1"/>
</dbReference>